<name>A0ABY2G1A7_9FLAO</name>
<dbReference type="InterPro" id="IPR037523">
    <property type="entry name" value="VOC_core"/>
</dbReference>
<dbReference type="Pfam" id="PF00903">
    <property type="entry name" value="Glyoxalase"/>
    <property type="match status" value="1"/>
</dbReference>
<dbReference type="SUPFAM" id="SSF54593">
    <property type="entry name" value="Glyoxalase/Bleomycin resistance protein/Dihydroxybiphenyl dioxygenase"/>
    <property type="match status" value="1"/>
</dbReference>
<proteinExistence type="predicted"/>
<feature type="domain" description="VOC" evidence="1">
    <location>
        <begin position="2"/>
        <end position="118"/>
    </location>
</feature>
<dbReference type="InterPro" id="IPR029068">
    <property type="entry name" value="Glyas_Bleomycin-R_OHBP_Dase"/>
</dbReference>
<protein>
    <submittedName>
        <fullName evidence="2">Glyoxalase/bleomycin resistance protein/dioxygenase superfamily protein</fullName>
    </submittedName>
</protein>
<dbReference type="PROSITE" id="PS51819">
    <property type="entry name" value="VOC"/>
    <property type="match status" value="1"/>
</dbReference>
<evidence type="ECO:0000313" key="3">
    <source>
        <dbReference type="Proteomes" id="UP000294930"/>
    </source>
</evidence>
<gene>
    <name evidence="2" type="ORF">A8975_2863</name>
</gene>
<reference evidence="2 3" key="1">
    <citation type="submission" date="2019-03" db="EMBL/GenBank/DDBJ databases">
        <title>Genomic Encyclopedia of Type Strains, Phase III (KMG-III): the genomes of soil and plant-associated and newly described type strains.</title>
        <authorList>
            <person name="Whitman W."/>
        </authorList>
    </citation>
    <scope>NUCLEOTIDE SEQUENCE [LARGE SCALE GENOMIC DNA]</scope>
    <source>
        <strain evidence="2 3">CGMCC 1.10957</strain>
    </source>
</reference>
<sequence>MKPSKLTPMLWTENIEETIKFYTEKLKFICGDKNDEWNWAGIYNGDVEIMIAKPNEHTPFEKPNFTGSFYFRVENADELWNELKDKVKIAYEIENFEWDMREFAIYDNNGYMLQFGQDLKK</sequence>
<dbReference type="RefSeq" id="WP_243832994.1">
    <property type="nucleotide sequence ID" value="NZ_SOQZ01000009.1"/>
</dbReference>
<evidence type="ECO:0000313" key="2">
    <source>
        <dbReference type="EMBL" id="TDY05773.1"/>
    </source>
</evidence>
<organism evidence="2 3">
    <name type="scientific">Meridianimaribacter flavus</name>
    <dbReference type="NCBI Taxonomy" id="571115"/>
    <lineage>
        <taxon>Bacteria</taxon>
        <taxon>Pseudomonadati</taxon>
        <taxon>Bacteroidota</taxon>
        <taxon>Flavobacteriia</taxon>
        <taxon>Flavobacteriales</taxon>
        <taxon>Flavobacteriaceae</taxon>
        <taxon>Meridianimaribacter</taxon>
    </lineage>
</organism>
<dbReference type="Gene3D" id="3.10.180.10">
    <property type="entry name" value="2,3-Dihydroxybiphenyl 1,2-Dioxygenase, domain 1"/>
    <property type="match status" value="1"/>
</dbReference>
<keyword evidence="3" id="KW-1185">Reference proteome</keyword>
<accession>A0ABY2G1A7</accession>
<comment type="caution">
    <text evidence="2">The sequence shown here is derived from an EMBL/GenBank/DDBJ whole genome shotgun (WGS) entry which is preliminary data.</text>
</comment>
<dbReference type="InterPro" id="IPR004360">
    <property type="entry name" value="Glyas_Fos-R_dOase_dom"/>
</dbReference>
<dbReference type="EMBL" id="SOQZ01000009">
    <property type="protein sequence ID" value="TDY05773.1"/>
    <property type="molecule type" value="Genomic_DNA"/>
</dbReference>
<evidence type="ECO:0000259" key="1">
    <source>
        <dbReference type="PROSITE" id="PS51819"/>
    </source>
</evidence>
<dbReference type="Proteomes" id="UP000294930">
    <property type="component" value="Unassembled WGS sequence"/>
</dbReference>